<dbReference type="AlphaFoldDB" id="A0A2U8DU48"/>
<accession>A0A2U8DU48</accession>
<feature type="transmembrane region" description="Helical" evidence="12">
    <location>
        <begin position="210"/>
        <end position="231"/>
    </location>
</feature>
<gene>
    <name evidence="14" type="ORF">B9W14_15025</name>
</gene>
<keyword evidence="7" id="KW-0378">Hydrolase</keyword>
<organism evidence="14 15">
    <name type="scientific">Clostridium drakei</name>
    <dbReference type="NCBI Taxonomy" id="332101"/>
    <lineage>
        <taxon>Bacteria</taxon>
        <taxon>Bacillati</taxon>
        <taxon>Bacillota</taxon>
        <taxon>Clostridia</taxon>
        <taxon>Eubacteriales</taxon>
        <taxon>Clostridiaceae</taxon>
        <taxon>Clostridium</taxon>
    </lineage>
</organism>
<evidence type="ECO:0000256" key="2">
    <source>
        <dbReference type="ARBA" id="ARBA00004141"/>
    </source>
</evidence>
<sequence length="245" mass="28025">MMENKNLIKKLNIKKILLNILMVSLIVLLLGFVINFKYSVGYLFVLIIHESGHYIMAKFLKLDVAFGGFTPFGAYVIHEDTKNCKENALIAMAGPLFGGILGLIYYIVYYVTGDYTFLALTFTSIILNLANLIPVSPLDGGQIVEAISPILCYMGFPFLIYLFISVNRLKSKLLLIFIMLAGIYQTYNFTVKHKTDSYYKLDKNSKIKFIIMYSILILFLAISAIYLYNVFDYKYIFKSISRFKA</sequence>
<dbReference type="PANTHER" id="PTHR39188">
    <property type="entry name" value="MEMBRANE-ASSOCIATED ZINC METALLOPROTEASE M50B"/>
    <property type="match status" value="1"/>
</dbReference>
<evidence type="ECO:0000313" key="14">
    <source>
        <dbReference type="EMBL" id="AWI05754.1"/>
    </source>
</evidence>
<feature type="transmembrane region" description="Helical" evidence="12">
    <location>
        <begin position="89"/>
        <end position="108"/>
    </location>
</feature>
<dbReference type="CDD" id="cd06160">
    <property type="entry name" value="S2P-M50_like_2"/>
    <property type="match status" value="1"/>
</dbReference>
<comment type="similarity">
    <text evidence="3">Belongs to the peptidase M50B family.</text>
</comment>
<feature type="domain" description="Peptidase M50" evidence="13">
    <location>
        <begin position="41"/>
        <end position="110"/>
    </location>
</feature>
<evidence type="ECO:0000256" key="6">
    <source>
        <dbReference type="ARBA" id="ARBA00022723"/>
    </source>
</evidence>
<feature type="transmembrane region" description="Helical" evidence="12">
    <location>
        <begin position="20"/>
        <end position="47"/>
    </location>
</feature>
<proteinExistence type="inferred from homology"/>
<evidence type="ECO:0000256" key="11">
    <source>
        <dbReference type="ARBA" id="ARBA00023136"/>
    </source>
</evidence>
<evidence type="ECO:0000256" key="5">
    <source>
        <dbReference type="ARBA" id="ARBA00022692"/>
    </source>
</evidence>
<evidence type="ECO:0000256" key="10">
    <source>
        <dbReference type="ARBA" id="ARBA00023049"/>
    </source>
</evidence>
<evidence type="ECO:0000256" key="7">
    <source>
        <dbReference type="ARBA" id="ARBA00022801"/>
    </source>
</evidence>
<evidence type="ECO:0000256" key="3">
    <source>
        <dbReference type="ARBA" id="ARBA00007931"/>
    </source>
</evidence>
<comment type="subcellular location">
    <subcellularLocation>
        <location evidence="2">Membrane</location>
        <topology evidence="2">Multi-pass membrane protein</topology>
    </subcellularLocation>
</comment>
<dbReference type="GO" id="GO:0008237">
    <property type="term" value="F:metallopeptidase activity"/>
    <property type="evidence" value="ECO:0007669"/>
    <property type="project" value="UniProtKB-KW"/>
</dbReference>
<dbReference type="KEGG" id="cdrk:B9W14_15025"/>
<name>A0A2U8DU48_9CLOT</name>
<evidence type="ECO:0000256" key="4">
    <source>
        <dbReference type="ARBA" id="ARBA00022670"/>
    </source>
</evidence>
<dbReference type="GO" id="GO:0016020">
    <property type="term" value="C:membrane"/>
    <property type="evidence" value="ECO:0007669"/>
    <property type="project" value="UniProtKB-SubCell"/>
</dbReference>
<evidence type="ECO:0000256" key="8">
    <source>
        <dbReference type="ARBA" id="ARBA00022833"/>
    </source>
</evidence>
<keyword evidence="9 12" id="KW-1133">Transmembrane helix</keyword>
<keyword evidence="11 12" id="KW-0472">Membrane</keyword>
<keyword evidence="10" id="KW-0482">Metalloprotease</keyword>
<feature type="transmembrane region" description="Helical" evidence="12">
    <location>
        <begin position="115"/>
        <end position="134"/>
    </location>
</feature>
<dbReference type="InterPro" id="IPR008915">
    <property type="entry name" value="Peptidase_M50"/>
</dbReference>
<keyword evidence="15" id="KW-1185">Reference proteome</keyword>
<protein>
    <submittedName>
        <fullName evidence="14">Site-2 protease family protein</fullName>
    </submittedName>
</protein>
<evidence type="ECO:0000256" key="9">
    <source>
        <dbReference type="ARBA" id="ARBA00022989"/>
    </source>
</evidence>
<comment type="cofactor">
    <cofactor evidence="1">
        <name>Zn(2+)</name>
        <dbReference type="ChEBI" id="CHEBI:29105"/>
    </cofactor>
</comment>
<evidence type="ECO:0000256" key="1">
    <source>
        <dbReference type="ARBA" id="ARBA00001947"/>
    </source>
</evidence>
<dbReference type="OrthoDB" id="9781963at2"/>
<keyword evidence="8" id="KW-0862">Zinc</keyword>
<dbReference type="EMBL" id="CP020953">
    <property type="protein sequence ID" value="AWI05754.1"/>
    <property type="molecule type" value="Genomic_DNA"/>
</dbReference>
<evidence type="ECO:0000313" key="15">
    <source>
        <dbReference type="Proteomes" id="UP000244910"/>
    </source>
</evidence>
<keyword evidence="6" id="KW-0479">Metal-binding</keyword>
<dbReference type="Proteomes" id="UP000244910">
    <property type="component" value="Chromosome"/>
</dbReference>
<dbReference type="GO" id="GO:0006508">
    <property type="term" value="P:proteolysis"/>
    <property type="evidence" value="ECO:0007669"/>
    <property type="project" value="UniProtKB-KW"/>
</dbReference>
<keyword evidence="5 12" id="KW-0812">Transmembrane</keyword>
<evidence type="ECO:0000256" key="12">
    <source>
        <dbReference type="SAM" id="Phobius"/>
    </source>
</evidence>
<keyword evidence="4 14" id="KW-0645">Protease</keyword>
<feature type="transmembrane region" description="Helical" evidence="12">
    <location>
        <begin position="146"/>
        <end position="166"/>
    </location>
</feature>
<feature type="domain" description="Peptidase M50" evidence="13">
    <location>
        <begin position="116"/>
        <end position="147"/>
    </location>
</feature>
<feature type="transmembrane region" description="Helical" evidence="12">
    <location>
        <begin position="173"/>
        <end position="190"/>
    </location>
</feature>
<evidence type="ECO:0000259" key="13">
    <source>
        <dbReference type="Pfam" id="PF02163"/>
    </source>
</evidence>
<reference evidence="15" key="1">
    <citation type="submission" date="2017-04" db="EMBL/GenBank/DDBJ databases">
        <authorList>
            <person name="Song Y."/>
            <person name="Cho B.-K."/>
        </authorList>
    </citation>
    <scope>NUCLEOTIDE SEQUENCE [LARGE SCALE GENOMIC DNA]</scope>
    <source>
        <strain evidence="15">SL1</strain>
    </source>
</reference>
<dbReference type="PANTHER" id="PTHR39188:SF3">
    <property type="entry name" value="STAGE IV SPORULATION PROTEIN FB"/>
    <property type="match status" value="1"/>
</dbReference>
<dbReference type="GO" id="GO:0046872">
    <property type="term" value="F:metal ion binding"/>
    <property type="evidence" value="ECO:0007669"/>
    <property type="project" value="UniProtKB-KW"/>
</dbReference>
<dbReference type="Pfam" id="PF02163">
    <property type="entry name" value="Peptidase_M50"/>
    <property type="match status" value="2"/>
</dbReference>